<dbReference type="FunFam" id="1.10.1370.40:FF:000001">
    <property type="entry name" value="Dipeptidyl carboxypeptidase II"/>
    <property type="match status" value="1"/>
</dbReference>
<dbReference type="GO" id="GO:0046872">
    <property type="term" value="F:metal ion binding"/>
    <property type="evidence" value="ECO:0007669"/>
    <property type="project" value="UniProtKB-UniRule"/>
</dbReference>
<evidence type="ECO:0000256" key="1">
    <source>
        <dbReference type="ARBA" id="ARBA00004496"/>
    </source>
</evidence>
<dbReference type="EMBL" id="CDOD01000004">
    <property type="protein sequence ID" value="CEN32916.1"/>
    <property type="molecule type" value="Genomic_DNA"/>
</dbReference>
<organism evidence="18 19">
    <name type="scientific">Capnocytophaga cynodegmi</name>
    <dbReference type="NCBI Taxonomy" id="28189"/>
    <lineage>
        <taxon>Bacteria</taxon>
        <taxon>Pseudomonadati</taxon>
        <taxon>Bacteroidota</taxon>
        <taxon>Flavobacteriia</taxon>
        <taxon>Flavobacteriales</taxon>
        <taxon>Flavobacteriaceae</taxon>
        <taxon>Capnocytophaga</taxon>
    </lineage>
</organism>
<evidence type="ECO:0000256" key="4">
    <source>
        <dbReference type="ARBA" id="ARBA00022645"/>
    </source>
</evidence>
<evidence type="ECO:0000313" key="19">
    <source>
        <dbReference type="Proteomes" id="UP000038055"/>
    </source>
</evidence>
<evidence type="ECO:0000256" key="11">
    <source>
        <dbReference type="ARBA" id="ARBA00054529"/>
    </source>
</evidence>
<accession>A0A0B7H037</accession>
<dbReference type="AlphaFoldDB" id="A0A0B7H037"/>
<dbReference type="GO" id="GO:0004180">
    <property type="term" value="F:carboxypeptidase activity"/>
    <property type="evidence" value="ECO:0007669"/>
    <property type="project" value="UniProtKB-KW"/>
</dbReference>
<comment type="catalytic activity">
    <reaction evidence="10">
        <text>Hydrolysis of unblocked, C-terminal dipeptides from oligopeptides, with broad specificity. Does not hydrolyze bonds in which P1' is Pro, or both P1 and P1' are Gly.</text>
        <dbReference type="EC" id="3.4.15.5"/>
    </reaction>
</comment>
<keyword evidence="6 15" id="KW-0479">Metal-binding</keyword>
<dbReference type="InterPro" id="IPR001567">
    <property type="entry name" value="Pept_M3A_M3B_dom"/>
</dbReference>
<comment type="cofactor">
    <cofactor evidence="15">
        <name>Zn(2+)</name>
        <dbReference type="ChEBI" id="CHEBI:29105"/>
    </cofactor>
    <text evidence="15">Binds 1 zinc ion.</text>
</comment>
<dbReference type="InterPro" id="IPR024079">
    <property type="entry name" value="MetalloPept_cat_dom_sf"/>
</dbReference>
<dbReference type="FunFam" id="3.40.390.10:FF:000009">
    <property type="entry name" value="Oligopeptidase A"/>
    <property type="match status" value="1"/>
</dbReference>
<comment type="subcellular location">
    <subcellularLocation>
        <location evidence="1">Cytoplasm</location>
    </subcellularLocation>
</comment>
<dbReference type="GO" id="GO:0004222">
    <property type="term" value="F:metalloendopeptidase activity"/>
    <property type="evidence" value="ECO:0007669"/>
    <property type="project" value="InterPro"/>
</dbReference>
<keyword evidence="8 15" id="KW-0862">Zinc</keyword>
<evidence type="ECO:0000256" key="13">
    <source>
        <dbReference type="ARBA" id="ARBA00070755"/>
    </source>
</evidence>
<dbReference type="PROSITE" id="PS51257">
    <property type="entry name" value="PROKAR_LIPOPROTEIN"/>
    <property type="match status" value="1"/>
</dbReference>
<dbReference type="GO" id="GO:0005829">
    <property type="term" value="C:cytosol"/>
    <property type="evidence" value="ECO:0007669"/>
    <property type="project" value="TreeGrafter"/>
</dbReference>
<dbReference type="eggNOG" id="COG0339">
    <property type="taxonomic scope" value="Bacteria"/>
</dbReference>
<evidence type="ECO:0000256" key="14">
    <source>
        <dbReference type="ARBA" id="ARBA00075608"/>
    </source>
</evidence>
<keyword evidence="5 15" id="KW-0645">Protease</keyword>
<evidence type="ECO:0000256" key="2">
    <source>
        <dbReference type="ARBA" id="ARBA00006040"/>
    </source>
</evidence>
<evidence type="ECO:0000256" key="6">
    <source>
        <dbReference type="ARBA" id="ARBA00022723"/>
    </source>
</evidence>
<evidence type="ECO:0000256" key="7">
    <source>
        <dbReference type="ARBA" id="ARBA00022801"/>
    </source>
</evidence>
<evidence type="ECO:0000259" key="17">
    <source>
        <dbReference type="Pfam" id="PF01432"/>
    </source>
</evidence>
<dbReference type="GO" id="GO:0006508">
    <property type="term" value="P:proteolysis"/>
    <property type="evidence" value="ECO:0007669"/>
    <property type="project" value="UniProtKB-KW"/>
</dbReference>
<dbReference type="EC" id="3.4.15.5" evidence="12"/>
<dbReference type="SUPFAM" id="SSF55486">
    <property type="entry name" value="Metalloproteases ('zincins'), catalytic domain"/>
    <property type="match status" value="1"/>
</dbReference>
<dbReference type="GO" id="GO:0008241">
    <property type="term" value="F:peptidyl-dipeptidase activity"/>
    <property type="evidence" value="ECO:0007669"/>
    <property type="project" value="UniProtKB-EC"/>
</dbReference>
<evidence type="ECO:0000256" key="10">
    <source>
        <dbReference type="ARBA" id="ARBA00052506"/>
    </source>
</evidence>
<keyword evidence="3" id="KW-0963">Cytoplasm</keyword>
<dbReference type="Gene3D" id="3.40.390.10">
    <property type="entry name" value="Collagenase (Catalytic Domain)"/>
    <property type="match status" value="1"/>
</dbReference>
<dbReference type="InterPro" id="IPR024077">
    <property type="entry name" value="Neurolysin/TOP_dom2"/>
</dbReference>
<dbReference type="Gene3D" id="1.10.1370.10">
    <property type="entry name" value="Neurolysin, domain 3"/>
    <property type="match status" value="1"/>
</dbReference>
<keyword evidence="4 18" id="KW-0121">Carboxypeptidase</keyword>
<dbReference type="Pfam" id="PF01432">
    <property type="entry name" value="Peptidase_M3"/>
    <property type="match status" value="1"/>
</dbReference>
<dbReference type="InterPro" id="IPR034005">
    <property type="entry name" value="M3A_DCP"/>
</dbReference>
<proteinExistence type="inferred from homology"/>
<feature type="domain" description="Peptidase M3A/M3B catalytic" evidence="17">
    <location>
        <begin position="253"/>
        <end position="700"/>
    </location>
</feature>
<comment type="similarity">
    <text evidence="2 15">Belongs to the peptidase M3 family.</text>
</comment>
<evidence type="ECO:0000256" key="12">
    <source>
        <dbReference type="ARBA" id="ARBA00066668"/>
    </source>
</evidence>
<evidence type="ECO:0000256" key="3">
    <source>
        <dbReference type="ARBA" id="ARBA00022490"/>
    </source>
</evidence>
<reference evidence="19" key="1">
    <citation type="submission" date="2015-01" db="EMBL/GenBank/DDBJ databases">
        <authorList>
            <person name="MANFREDI Pablo"/>
        </authorList>
    </citation>
    <scope>NUCLEOTIDE SEQUENCE [LARGE SCALE GENOMIC DNA]</scope>
    <source>
        <strain evidence="19">Ccyn2B</strain>
    </source>
</reference>
<dbReference type="PANTHER" id="PTHR43660">
    <property type="entry name" value="DIPEPTIDYL CARBOXYPEPTIDASE"/>
    <property type="match status" value="1"/>
</dbReference>
<keyword evidence="9 15" id="KW-0482">Metalloprotease</keyword>
<name>A0A0B7H037_9FLAO</name>
<comment type="function">
    <text evidence="11">Removes dipeptides from the C-termini of N-blocked tripeptides, tetrapeptides and larger peptides.</text>
</comment>
<evidence type="ECO:0000256" key="15">
    <source>
        <dbReference type="RuleBase" id="RU003435"/>
    </source>
</evidence>
<evidence type="ECO:0000256" key="5">
    <source>
        <dbReference type="ARBA" id="ARBA00022670"/>
    </source>
</evidence>
<evidence type="ECO:0000313" key="18">
    <source>
        <dbReference type="EMBL" id="CEN32916.1"/>
    </source>
</evidence>
<dbReference type="CDD" id="cd06456">
    <property type="entry name" value="M3A_DCP"/>
    <property type="match status" value="1"/>
</dbReference>
<sequence length="702" mass="80128">MSMKYSNFLNSTALVLALVSCNENQSVKNDTMEENPLLIESTLEYFAPDFSKIKDEHFRPALLKGMELQTERVKAIAENKEAPTFENTIVALEKSGEEFSRARRVFGALSSAHTNDTIKNIQKELSPKFAAHSDAIYLNDNLFKRIKELYEKRENLNLDAESKKLLEHYYENFIISGANLSSTDKETLKGYNSELASLQTEFNQILLEGNLASAQVFTDKNSLEGLSEEALKGLETEGKWKVPTFNTTQQPLLVDLKNRETRKQIFESAWNRTDGGKHNTNEVIKKIALLRAKKASLLGFKNYAEWSLQQTMVKTPENIYQFFKDLVPASVGKAKDEAKEIQAQIKATGGDFKLTPYDWNFYAEQVRKAKYDLDENEIKPYFELKNALENGVFYAATKLYGITFKERKDIPVYHPDVVVYELFEEDGTKLGLFYGDFFARESKRGGAWMGNFVEQSKLLGKKPVIYNVCNYPKPANGAPALLSFDELTTLYHEFGHALHGFFADQQYASLSGTSVARDFVELPSQFHENWALHPEVLSNYAFHYQTKEAIPQSLIQKIKNASTFNQGYSFTEVLAAANLDLQWHTISADTKIEDVTTFEKEALKKTGLLLDEVPPRYRSSYFAHIFGGGYGAGYYSYQWTEMLHHDAYKWFEENGGLTRANGQRFRDMILSRGNTLDYEKMYLDFRGKEPSIESLLKARGLK</sequence>
<evidence type="ECO:0000256" key="8">
    <source>
        <dbReference type="ARBA" id="ARBA00022833"/>
    </source>
</evidence>
<protein>
    <recommendedName>
        <fullName evidence="13">Dipeptidyl carboxypeptidase</fullName>
        <ecNumber evidence="12">3.4.15.5</ecNumber>
    </recommendedName>
    <alternativeName>
        <fullName evidence="14">Peptidyl-dipeptidase Dcp</fullName>
    </alternativeName>
</protein>
<dbReference type="PANTHER" id="PTHR43660:SF1">
    <property type="entry name" value="DIPEPTIDYL CARBOXYPEPTIDASE"/>
    <property type="match status" value="1"/>
</dbReference>
<gene>
    <name evidence="18" type="primary">dcp</name>
    <name evidence="18" type="ORF">CCYN2B_120168</name>
</gene>
<dbReference type="InterPro" id="IPR045090">
    <property type="entry name" value="Pept_M3A_M3B"/>
</dbReference>
<dbReference type="Proteomes" id="UP000038055">
    <property type="component" value="Unassembled WGS sequence"/>
</dbReference>
<keyword evidence="16" id="KW-0175">Coiled coil</keyword>
<feature type="coiled-coil region" evidence="16">
    <location>
        <begin position="139"/>
        <end position="208"/>
    </location>
</feature>
<keyword evidence="7 15" id="KW-0378">Hydrolase</keyword>
<evidence type="ECO:0000256" key="9">
    <source>
        <dbReference type="ARBA" id="ARBA00023049"/>
    </source>
</evidence>
<evidence type="ECO:0000256" key="16">
    <source>
        <dbReference type="SAM" id="Coils"/>
    </source>
</evidence>
<dbReference type="Gene3D" id="1.10.1370.40">
    <property type="match status" value="1"/>
</dbReference>
<keyword evidence="19" id="KW-1185">Reference proteome</keyword>
<dbReference type="MEROPS" id="M03.005"/>